<dbReference type="AlphaFoldDB" id="A0A8C5K8B7"/>
<keyword evidence="2" id="KW-0862">Zinc</keyword>
<dbReference type="GO" id="GO:0008270">
    <property type="term" value="F:zinc ion binding"/>
    <property type="evidence" value="ECO:0007669"/>
    <property type="project" value="UniProtKB-KW"/>
</dbReference>
<dbReference type="OMA" id="HCVLEHP"/>
<dbReference type="GeneID" id="101598012"/>
<dbReference type="CTD" id="610484"/>
<keyword evidence="7" id="KW-1185">Reference proteome</keyword>
<organism evidence="6 7">
    <name type="scientific">Jaculus jaculus</name>
    <name type="common">Lesser Egyptian jerboa</name>
    <dbReference type="NCBI Taxonomy" id="51337"/>
    <lineage>
        <taxon>Eukaryota</taxon>
        <taxon>Metazoa</taxon>
        <taxon>Chordata</taxon>
        <taxon>Craniata</taxon>
        <taxon>Vertebrata</taxon>
        <taxon>Euteleostomi</taxon>
        <taxon>Mammalia</taxon>
        <taxon>Eutheria</taxon>
        <taxon>Euarchontoglires</taxon>
        <taxon>Glires</taxon>
        <taxon>Rodentia</taxon>
        <taxon>Myomorpha</taxon>
        <taxon>Dipodoidea</taxon>
        <taxon>Dipodidae</taxon>
        <taxon>Dipodinae</taxon>
        <taxon>Jaculus</taxon>
    </lineage>
</organism>
<evidence type="ECO:0000256" key="2">
    <source>
        <dbReference type="ARBA" id="ARBA00022833"/>
    </source>
</evidence>
<dbReference type="PANTHER" id="PTHR37878">
    <property type="entry name" value="HYPOTHETICAL PROTEIN LOC689039"/>
    <property type="match status" value="1"/>
</dbReference>
<feature type="region of interest" description="Disordered" evidence="4">
    <location>
        <begin position="1"/>
        <end position="79"/>
    </location>
</feature>
<protein>
    <submittedName>
        <fullName evidence="6">RIKEN cDNA 1700020L24 gene</fullName>
    </submittedName>
</protein>
<dbReference type="OrthoDB" id="9666283at2759"/>
<dbReference type="PANTHER" id="PTHR37878:SF1">
    <property type="entry name" value="DUF4637 DOMAIN-CONTAINING PROTEIN"/>
    <property type="match status" value="1"/>
</dbReference>
<dbReference type="InterPro" id="IPR000315">
    <property type="entry name" value="Znf_B-box"/>
</dbReference>
<dbReference type="Pfam" id="PF15470">
    <property type="entry name" value="DUF4637"/>
    <property type="match status" value="1"/>
</dbReference>
<dbReference type="GeneTree" id="ENSGT00390000007830"/>
<evidence type="ECO:0000313" key="7">
    <source>
        <dbReference type="Proteomes" id="UP000694385"/>
    </source>
</evidence>
<dbReference type="PROSITE" id="PS50119">
    <property type="entry name" value="ZF_BBOX"/>
    <property type="match status" value="1"/>
</dbReference>
<dbReference type="RefSeq" id="XP_004664538.1">
    <property type="nucleotide sequence ID" value="XM_004664481.1"/>
</dbReference>
<keyword evidence="1 3" id="KW-0479">Metal-binding</keyword>
<feature type="domain" description="B box-type" evidence="5">
    <location>
        <begin position="113"/>
        <end position="160"/>
    </location>
</feature>
<sequence>MDKHSVKTPLWRKDVEEPGPGKVELKEAEEGSEEEEEAEEDRGRLGAESAGEDGPEEARGAEPRSVSYSPLRQEGSSQQVALLRRADSGFWGWLSPFALLGGLVAPADRKRGAPEETCLLETRRRRPRRGGCARCEILFCKKCKTLHSHPAYVEHCVLEHPDLGQAEAAEGP</sequence>
<gene>
    <name evidence="6" type="primary">C9H17orf50</name>
</gene>
<dbReference type="InterPro" id="IPR029174">
    <property type="entry name" value="DUF4637"/>
</dbReference>
<reference evidence="6" key="2">
    <citation type="submission" date="2025-09" db="UniProtKB">
        <authorList>
            <consortium name="Ensembl"/>
        </authorList>
    </citation>
    <scope>IDENTIFICATION</scope>
</reference>
<dbReference type="Proteomes" id="UP000694385">
    <property type="component" value="Unassembled WGS sequence"/>
</dbReference>
<reference evidence="6" key="1">
    <citation type="submission" date="2025-08" db="UniProtKB">
        <authorList>
            <consortium name="Ensembl"/>
        </authorList>
    </citation>
    <scope>IDENTIFICATION</scope>
</reference>
<evidence type="ECO:0000256" key="3">
    <source>
        <dbReference type="PROSITE-ProRule" id="PRU00024"/>
    </source>
</evidence>
<accession>A0A8C5K8B7</accession>
<evidence type="ECO:0000256" key="1">
    <source>
        <dbReference type="ARBA" id="ARBA00022771"/>
    </source>
</evidence>
<evidence type="ECO:0000256" key="4">
    <source>
        <dbReference type="SAM" id="MobiDB-lite"/>
    </source>
</evidence>
<keyword evidence="1 3" id="KW-0863">Zinc-finger</keyword>
<feature type="compositionally biased region" description="Acidic residues" evidence="4">
    <location>
        <begin position="30"/>
        <end position="40"/>
    </location>
</feature>
<name>A0A8C5K8B7_JACJA</name>
<evidence type="ECO:0000259" key="5">
    <source>
        <dbReference type="PROSITE" id="PS50119"/>
    </source>
</evidence>
<feature type="compositionally biased region" description="Basic and acidic residues" evidence="4">
    <location>
        <begin position="1"/>
        <end position="16"/>
    </location>
</feature>
<proteinExistence type="predicted"/>
<evidence type="ECO:0000313" key="6">
    <source>
        <dbReference type="Ensembl" id="ENSJJAP00000006807.1"/>
    </source>
</evidence>
<dbReference type="Ensembl" id="ENSJJAT00000013204.1">
    <property type="protein sequence ID" value="ENSJJAP00000006807.1"/>
    <property type="gene ID" value="ENSJJAG00000011369.1"/>
</dbReference>
<feature type="compositionally biased region" description="Polar residues" evidence="4">
    <location>
        <begin position="66"/>
        <end position="79"/>
    </location>
</feature>